<evidence type="ECO:0000313" key="3">
    <source>
        <dbReference type="EMBL" id="GAA4757707.1"/>
    </source>
</evidence>
<keyword evidence="1" id="KW-0812">Transmembrane</keyword>
<feature type="domain" description="Mce/MlaD" evidence="2">
    <location>
        <begin position="39"/>
        <end position="116"/>
    </location>
</feature>
<dbReference type="EMBL" id="BAABIP010000005">
    <property type="protein sequence ID" value="GAA4757707.1"/>
    <property type="molecule type" value="Genomic_DNA"/>
</dbReference>
<gene>
    <name evidence="3" type="ORF">GCM10023230_01960</name>
</gene>
<keyword evidence="1" id="KW-1133">Transmembrane helix</keyword>
<feature type="transmembrane region" description="Helical" evidence="1">
    <location>
        <begin position="12"/>
        <end position="30"/>
    </location>
</feature>
<dbReference type="InterPro" id="IPR003399">
    <property type="entry name" value="Mce/MlaD"/>
</dbReference>
<name>A0ABP8ZIJ3_9FLAO</name>
<dbReference type="PANTHER" id="PTHR33371">
    <property type="entry name" value="INTERMEMBRANE PHOSPHOLIPID TRANSPORT SYSTEM BINDING PROTEIN MLAD-RELATED"/>
    <property type="match status" value="1"/>
</dbReference>
<dbReference type="PANTHER" id="PTHR33371:SF4">
    <property type="entry name" value="INTERMEMBRANE PHOSPHOLIPID TRANSPORT SYSTEM BINDING PROTEIN MLAD"/>
    <property type="match status" value="1"/>
</dbReference>
<evidence type="ECO:0000256" key="1">
    <source>
        <dbReference type="SAM" id="Phobius"/>
    </source>
</evidence>
<dbReference type="Pfam" id="PF02470">
    <property type="entry name" value="MlaD"/>
    <property type="match status" value="1"/>
</dbReference>
<reference evidence="4" key="1">
    <citation type="journal article" date="2019" name="Int. J. Syst. Evol. Microbiol.">
        <title>The Global Catalogue of Microorganisms (GCM) 10K type strain sequencing project: providing services to taxonomists for standard genome sequencing and annotation.</title>
        <authorList>
            <consortium name="The Broad Institute Genomics Platform"/>
            <consortium name="The Broad Institute Genome Sequencing Center for Infectious Disease"/>
            <person name="Wu L."/>
            <person name="Ma J."/>
        </authorList>
    </citation>
    <scope>NUCLEOTIDE SEQUENCE [LARGE SCALE GENOMIC DNA]</scope>
    <source>
        <strain evidence="4">JCM 18198</strain>
    </source>
</reference>
<dbReference type="RefSeq" id="WP_264542676.1">
    <property type="nucleotide sequence ID" value="NZ_BAABIP010000005.1"/>
</dbReference>
<keyword evidence="1" id="KW-0472">Membrane</keyword>
<evidence type="ECO:0000313" key="4">
    <source>
        <dbReference type="Proteomes" id="UP001500141"/>
    </source>
</evidence>
<protein>
    <recommendedName>
        <fullName evidence="2">Mce/MlaD domain-containing protein</fullName>
    </recommendedName>
</protein>
<organism evidence="3 4">
    <name type="scientific">Flavobacterium hankyongi</name>
    <dbReference type="NCBI Taxonomy" id="1176532"/>
    <lineage>
        <taxon>Bacteria</taxon>
        <taxon>Pseudomonadati</taxon>
        <taxon>Bacteroidota</taxon>
        <taxon>Flavobacteriia</taxon>
        <taxon>Flavobacteriales</taxon>
        <taxon>Flavobacteriaceae</taxon>
        <taxon>Flavobacterium</taxon>
    </lineage>
</organism>
<accession>A0ABP8ZIJ3</accession>
<evidence type="ECO:0000259" key="2">
    <source>
        <dbReference type="Pfam" id="PF02470"/>
    </source>
</evidence>
<proteinExistence type="predicted"/>
<comment type="caution">
    <text evidence="3">The sequence shown here is derived from an EMBL/GenBank/DDBJ whole genome shotgun (WGS) entry which is preliminary data.</text>
</comment>
<dbReference type="Proteomes" id="UP001500141">
    <property type="component" value="Unassembled WGS sequence"/>
</dbReference>
<sequence length="324" mass="35502">MEKTFTQKFKLGIFVIAGTVIFIAAIYFIGSKQLFFSKTKQLHAVFNDAAGLQIGNNVRYSGINIGTVREIKIITDTSICISMHINNEAFTHIKKSAIASIGSDGLVGNMVVNILPAKGDDTLVESGDTIVTIRKIRTNDLINTLSISNNNAALITADLLKITHEITKGQGTLGLLVHDTDMANDLKQTLFYLKTTSKETSETVKKINVLITSLDDKDNVVGVIKDTAVANKMKSIVTNLEKSSSEINAVVNNLNGTITNMKEGKGAINYLSNNPDLVKKIDSTMININSASLLLNQNLEALKHNFLLRGYFKKQEKKKNIKNK</sequence>
<keyword evidence="4" id="KW-1185">Reference proteome</keyword>
<dbReference type="InterPro" id="IPR052336">
    <property type="entry name" value="MlaD_Phospholipid_Transporter"/>
</dbReference>